<proteinExistence type="inferred from homology"/>
<dbReference type="AlphaFoldDB" id="A0A8T2N3S5"/>
<feature type="domain" description="Centrosome-associated FAM110 C-terminal" evidence="3">
    <location>
        <begin position="483"/>
        <end position="593"/>
    </location>
</feature>
<accession>A0A8T2N3S5</accession>
<feature type="compositionally biased region" description="Pro residues" evidence="2">
    <location>
        <begin position="407"/>
        <end position="443"/>
    </location>
</feature>
<evidence type="ECO:0000313" key="6">
    <source>
        <dbReference type="Proteomes" id="UP000824540"/>
    </source>
</evidence>
<feature type="region of interest" description="Disordered" evidence="2">
    <location>
        <begin position="114"/>
        <end position="138"/>
    </location>
</feature>
<dbReference type="InterPro" id="IPR025741">
    <property type="entry name" value="FAM110_C"/>
</dbReference>
<dbReference type="InterPro" id="IPR025740">
    <property type="entry name" value="FAM110"/>
</dbReference>
<feature type="compositionally biased region" description="Basic and acidic residues" evidence="2">
    <location>
        <begin position="376"/>
        <end position="388"/>
    </location>
</feature>
<feature type="region of interest" description="Disordered" evidence="2">
    <location>
        <begin position="292"/>
        <end position="494"/>
    </location>
</feature>
<feature type="region of interest" description="Disordered" evidence="2">
    <location>
        <begin position="254"/>
        <end position="279"/>
    </location>
</feature>
<evidence type="ECO:0000256" key="2">
    <source>
        <dbReference type="SAM" id="MobiDB-lite"/>
    </source>
</evidence>
<sequence length="602" mass="65452">MGVEDLRFDLLTEQLVYGVSVRGTRECHPHLSLHGPAGSGGPLHVHQSEKQQQWVGKRLALLGATVSQLTWMLVFIFYPLSRAATVGALPAQRQEVCVLERFLKTENGAPVQLRYLRRKPGENRQDSAREAQLEQDLRDAGSDRLALGSYSTPSPHPLSGMPVETLRPSDGRMAGAPFTSAMPFRILNKGPDYFRRPQEPGTRKLSAVERLEADKAKYVKSQQVASTKQEPVKPPIIRKPLLSPSMLLQCRINSPPARKVPRRPGDPEASFGDSARRGTPLNLEILNNLINVCDTTPPPSSSASPMSASKNKLPSGSPQQRNGNSSTCSSSSSSPLNKLLPDDQNQRPPPVPMRAVRPAVYGSPAGSGSPNTVTVRRVDVRPQAEMRKPQRMPLQPQVPKRQVAQPQAPPPPQPQQPQPQSQPAPVQPASAAPPPPLPQPCLPTSPLLLRGALPPASPAFTRLSSTSSRSSRRDGPGSGRKHPSLHRSKSDLSDRFSRATADLERFFNYCGLDPEEVEGMGGVERFARASSDIVSVSKLRSVSTPSSECGAPSQHSRPGQDEDAAPVERAPYGISVIERNARVIKWLYGIRQARDTHSVSNV</sequence>
<feature type="compositionally biased region" description="Polar residues" evidence="2">
    <location>
        <begin position="310"/>
        <end position="324"/>
    </location>
</feature>
<dbReference type="OrthoDB" id="10028183at2759"/>
<evidence type="ECO:0008006" key="7">
    <source>
        <dbReference type="Google" id="ProtNLM"/>
    </source>
</evidence>
<evidence type="ECO:0000313" key="5">
    <source>
        <dbReference type="EMBL" id="KAG9332488.1"/>
    </source>
</evidence>
<dbReference type="Proteomes" id="UP000824540">
    <property type="component" value="Unassembled WGS sequence"/>
</dbReference>
<feature type="domain" description="Centrosome-associated FAM110 N-terminal" evidence="4">
    <location>
        <begin position="173"/>
        <end position="265"/>
    </location>
</feature>
<evidence type="ECO:0000259" key="3">
    <source>
        <dbReference type="Pfam" id="PF14160"/>
    </source>
</evidence>
<dbReference type="Pfam" id="PF14160">
    <property type="entry name" value="FAM110_C"/>
    <property type="match status" value="1"/>
</dbReference>
<dbReference type="PANTHER" id="PTHR14758:SF4">
    <property type="entry name" value="PROTEIN FAM110A"/>
    <property type="match status" value="1"/>
</dbReference>
<dbReference type="Pfam" id="PF14161">
    <property type="entry name" value="FAM110_N"/>
    <property type="match status" value="1"/>
</dbReference>
<feature type="compositionally biased region" description="Low complexity" evidence="2">
    <location>
        <begin position="325"/>
        <end position="334"/>
    </location>
</feature>
<reference evidence="5" key="1">
    <citation type="thesis" date="2021" institute="BYU ScholarsArchive" country="Provo, UT, USA">
        <title>Applications of and Algorithms for Genome Assembly and Genomic Analyses with an Emphasis on Marine Teleosts.</title>
        <authorList>
            <person name="Pickett B.D."/>
        </authorList>
    </citation>
    <scope>NUCLEOTIDE SEQUENCE</scope>
    <source>
        <strain evidence="5">HI-2016</strain>
    </source>
</reference>
<organism evidence="5 6">
    <name type="scientific">Albula glossodonta</name>
    <name type="common">roundjaw bonefish</name>
    <dbReference type="NCBI Taxonomy" id="121402"/>
    <lineage>
        <taxon>Eukaryota</taxon>
        <taxon>Metazoa</taxon>
        <taxon>Chordata</taxon>
        <taxon>Craniata</taxon>
        <taxon>Vertebrata</taxon>
        <taxon>Euteleostomi</taxon>
        <taxon>Actinopterygii</taxon>
        <taxon>Neopterygii</taxon>
        <taxon>Teleostei</taxon>
        <taxon>Albuliformes</taxon>
        <taxon>Albulidae</taxon>
        <taxon>Albula</taxon>
    </lineage>
</organism>
<evidence type="ECO:0000256" key="1">
    <source>
        <dbReference type="ARBA" id="ARBA00010576"/>
    </source>
</evidence>
<feature type="region of interest" description="Disordered" evidence="2">
    <location>
        <begin position="541"/>
        <end position="567"/>
    </location>
</feature>
<evidence type="ECO:0000259" key="4">
    <source>
        <dbReference type="Pfam" id="PF14161"/>
    </source>
</evidence>
<feature type="compositionally biased region" description="Basic and acidic residues" evidence="2">
    <location>
        <begin position="119"/>
        <end position="138"/>
    </location>
</feature>
<name>A0A8T2N3S5_9TELE</name>
<dbReference type="PANTHER" id="PTHR14758">
    <property type="entry name" value="AGAP005440-PA"/>
    <property type="match status" value="1"/>
</dbReference>
<protein>
    <recommendedName>
        <fullName evidence="7">Family with sequence similarity 110 member A</fullName>
    </recommendedName>
</protein>
<keyword evidence="6" id="KW-1185">Reference proteome</keyword>
<dbReference type="EMBL" id="JAFBMS010000237">
    <property type="protein sequence ID" value="KAG9332488.1"/>
    <property type="molecule type" value="Genomic_DNA"/>
</dbReference>
<comment type="caution">
    <text evidence="5">The sequence shown here is derived from an EMBL/GenBank/DDBJ whole genome shotgun (WGS) entry which is preliminary data.</text>
</comment>
<gene>
    <name evidence="5" type="ORF">JZ751_014586</name>
</gene>
<feature type="compositionally biased region" description="Low complexity" evidence="2">
    <location>
        <begin position="395"/>
        <end position="406"/>
    </location>
</feature>
<comment type="similarity">
    <text evidence="1">Belongs to the FAM110 family.</text>
</comment>
<feature type="compositionally biased region" description="Polar residues" evidence="2">
    <location>
        <begin position="541"/>
        <end position="557"/>
    </location>
</feature>
<dbReference type="InterPro" id="IPR025739">
    <property type="entry name" value="FAM110_N"/>
</dbReference>